<dbReference type="Gene3D" id="1.20.1560.10">
    <property type="entry name" value="ABC transporter type 1, transmembrane domain"/>
    <property type="match status" value="2"/>
</dbReference>
<evidence type="ECO:0000256" key="5">
    <source>
        <dbReference type="SAM" id="Phobius"/>
    </source>
</evidence>
<keyword evidence="4 5" id="KW-0472">Membrane</keyword>
<dbReference type="Gene3D" id="3.40.50.300">
    <property type="entry name" value="P-loop containing nucleotide triphosphate hydrolases"/>
    <property type="match status" value="1"/>
</dbReference>
<dbReference type="InterPro" id="IPR039421">
    <property type="entry name" value="Type_1_exporter"/>
</dbReference>
<sequence length="407" mass="45235">MDEKSTTVTVSMDETTISTTVSMDDGKLDPSYEKVIESQVHIDNVKASYWKLYTYATVRDRLLMFIGLIFSGATGATLITSLRRLTIILWSSYTSVSLIFSQLIFIWVVGITRKIREKYLRAILRQNIAYFDKIGAGEVTTRITSDIHLIQDGISEKFAMAFQYFCQFVISFVIAFTKNWKMTFEICCLIQLVGITSGIVNKLTAVFMRRSSDFYSYSGIIAEEAINAKIEGRKKAITSGAGVGFTFFFIYSVFALAFWYGTNLILDGEITPGEIVNIYFAVIIRAFALGNITPDIQAFSFASGASSKIFETIQRVPPIDIESEGEKINIKGCILIKNVSFIYPARPTVQILNNVTLDIEPGSTVALVGSSSSGKSIIISLILRFYDPVSGEVQLDVHDIKSLNLNG</sequence>
<dbReference type="InterPro" id="IPR003439">
    <property type="entry name" value="ABC_transporter-like_ATP-bd"/>
</dbReference>
<keyword evidence="2 5" id="KW-0812">Transmembrane</keyword>
<feature type="transmembrane region" description="Helical" evidence="5">
    <location>
        <begin position="62"/>
        <end position="82"/>
    </location>
</feature>
<dbReference type="Proteomes" id="UP000789706">
    <property type="component" value="Unassembled WGS sequence"/>
</dbReference>
<dbReference type="InterPro" id="IPR027417">
    <property type="entry name" value="P-loop_NTPase"/>
</dbReference>
<feature type="transmembrane region" description="Helical" evidence="5">
    <location>
        <begin position="236"/>
        <end position="260"/>
    </location>
</feature>
<dbReference type="SUPFAM" id="SSF52540">
    <property type="entry name" value="P-loop containing nucleoside triphosphate hydrolases"/>
    <property type="match status" value="1"/>
</dbReference>
<keyword evidence="8" id="KW-1185">Reference proteome</keyword>
<evidence type="ECO:0000313" key="8">
    <source>
        <dbReference type="Proteomes" id="UP000789706"/>
    </source>
</evidence>
<dbReference type="PANTHER" id="PTHR24222:SF76">
    <property type="entry name" value="MYCOBACTIN IMPORT ATP-BINDING_PERMEASE PROTEIN IRTB"/>
    <property type="match status" value="1"/>
</dbReference>
<feature type="transmembrane region" description="Helical" evidence="5">
    <location>
        <begin position="158"/>
        <end position="176"/>
    </location>
</feature>
<dbReference type="EMBL" id="CAJVPK010000480">
    <property type="protein sequence ID" value="CAG8515882.1"/>
    <property type="molecule type" value="Genomic_DNA"/>
</dbReference>
<dbReference type="SUPFAM" id="SSF90123">
    <property type="entry name" value="ABC transporter transmembrane region"/>
    <property type="match status" value="1"/>
</dbReference>
<feature type="transmembrane region" description="Helical" evidence="5">
    <location>
        <begin position="88"/>
        <end position="111"/>
    </location>
</feature>
<feature type="domain" description="ABC transmembrane type-1" evidence="6">
    <location>
        <begin position="96"/>
        <end position="276"/>
    </location>
</feature>
<dbReference type="Pfam" id="PF00005">
    <property type="entry name" value="ABC_tran"/>
    <property type="match status" value="1"/>
</dbReference>
<dbReference type="GO" id="GO:0005886">
    <property type="term" value="C:plasma membrane"/>
    <property type="evidence" value="ECO:0007669"/>
    <property type="project" value="TreeGrafter"/>
</dbReference>
<dbReference type="CDD" id="cd18577">
    <property type="entry name" value="ABC_6TM_Pgp_ABCB1_D1_like"/>
    <property type="match status" value="1"/>
</dbReference>
<dbReference type="InterPro" id="IPR011527">
    <property type="entry name" value="ABC1_TM_dom"/>
</dbReference>
<dbReference type="Pfam" id="PF00664">
    <property type="entry name" value="ABC_membrane"/>
    <property type="match status" value="1"/>
</dbReference>
<evidence type="ECO:0000256" key="4">
    <source>
        <dbReference type="ARBA" id="ARBA00023136"/>
    </source>
</evidence>
<keyword evidence="3 5" id="KW-1133">Transmembrane helix</keyword>
<accession>A0A9N9A310</accession>
<proteinExistence type="predicted"/>
<dbReference type="GO" id="GO:0016887">
    <property type="term" value="F:ATP hydrolysis activity"/>
    <property type="evidence" value="ECO:0007669"/>
    <property type="project" value="InterPro"/>
</dbReference>
<name>A0A9N9A310_9GLOM</name>
<feature type="transmembrane region" description="Helical" evidence="5">
    <location>
        <begin position="182"/>
        <end position="200"/>
    </location>
</feature>
<dbReference type="PROSITE" id="PS50929">
    <property type="entry name" value="ABC_TM1F"/>
    <property type="match status" value="1"/>
</dbReference>
<comment type="caution">
    <text evidence="7">The sequence shown here is derived from an EMBL/GenBank/DDBJ whole genome shotgun (WGS) entry which is preliminary data.</text>
</comment>
<evidence type="ECO:0000313" key="7">
    <source>
        <dbReference type="EMBL" id="CAG8515882.1"/>
    </source>
</evidence>
<dbReference type="GO" id="GO:0005524">
    <property type="term" value="F:ATP binding"/>
    <property type="evidence" value="ECO:0007669"/>
    <property type="project" value="InterPro"/>
</dbReference>
<dbReference type="PANTHER" id="PTHR24222">
    <property type="entry name" value="ABC TRANSPORTER B FAMILY"/>
    <property type="match status" value="1"/>
</dbReference>
<evidence type="ECO:0000259" key="6">
    <source>
        <dbReference type="PROSITE" id="PS50929"/>
    </source>
</evidence>
<dbReference type="GO" id="GO:0140359">
    <property type="term" value="F:ABC-type transporter activity"/>
    <property type="evidence" value="ECO:0007669"/>
    <property type="project" value="InterPro"/>
</dbReference>
<comment type="subcellular location">
    <subcellularLocation>
        <location evidence="1">Membrane</location>
        <topology evidence="1">Multi-pass membrane protein</topology>
    </subcellularLocation>
</comment>
<dbReference type="OrthoDB" id="6500128at2759"/>
<gene>
    <name evidence="7" type="ORF">DEBURN_LOCUS5413</name>
</gene>
<organism evidence="7 8">
    <name type="scientific">Diversispora eburnea</name>
    <dbReference type="NCBI Taxonomy" id="1213867"/>
    <lineage>
        <taxon>Eukaryota</taxon>
        <taxon>Fungi</taxon>
        <taxon>Fungi incertae sedis</taxon>
        <taxon>Mucoromycota</taxon>
        <taxon>Glomeromycotina</taxon>
        <taxon>Glomeromycetes</taxon>
        <taxon>Diversisporales</taxon>
        <taxon>Diversisporaceae</taxon>
        <taxon>Diversispora</taxon>
    </lineage>
</organism>
<evidence type="ECO:0000256" key="3">
    <source>
        <dbReference type="ARBA" id="ARBA00022989"/>
    </source>
</evidence>
<evidence type="ECO:0000256" key="1">
    <source>
        <dbReference type="ARBA" id="ARBA00004141"/>
    </source>
</evidence>
<dbReference type="AlphaFoldDB" id="A0A9N9A310"/>
<dbReference type="InterPro" id="IPR036640">
    <property type="entry name" value="ABC1_TM_sf"/>
</dbReference>
<protein>
    <submittedName>
        <fullName evidence="7">5176_t:CDS:1</fullName>
    </submittedName>
</protein>
<reference evidence="7" key="1">
    <citation type="submission" date="2021-06" db="EMBL/GenBank/DDBJ databases">
        <authorList>
            <person name="Kallberg Y."/>
            <person name="Tangrot J."/>
            <person name="Rosling A."/>
        </authorList>
    </citation>
    <scope>NUCLEOTIDE SEQUENCE</scope>
    <source>
        <strain evidence="7">AZ414A</strain>
    </source>
</reference>
<evidence type="ECO:0000256" key="2">
    <source>
        <dbReference type="ARBA" id="ARBA00022692"/>
    </source>
</evidence>